<gene>
    <name evidence="1" type="ORF">Sv326_0323</name>
</gene>
<evidence type="ECO:0000313" key="1">
    <source>
        <dbReference type="EMBL" id="QLJ52498.1"/>
    </source>
</evidence>
<accession>A0A7D6BLN4</accession>
<dbReference type="AlphaFoldDB" id="A0A7D6BLN4"/>
<evidence type="ECO:0000313" key="2">
    <source>
        <dbReference type="Proteomes" id="UP000510821"/>
    </source>
</evidence>
<name>A0A7D6BLN4_FERL1</name>
<reference evidence="2" key="1">
    <citation type="submission" date="2020-07" db="EMBL/GenBank/DDBJ databases">
        <title>Metabolic diversity and evolutionary history of the archaeal phylum ###Micrarchaeota### uncovered from a freshwater lake metagenome.</title>
        <authorList>
            <person name="Kadnikov V.V."/>
            <person name="Savvichev A.S."/>
            <person name="Mardanov A.V."/>
            <person name="Beletsky A.V."/>
            <person name="Chupakov A.V."/>
            <person name="Kokryatskaya N.M."/>
            <person name="Pimenov N.V."/>
            <person name="Ravin N.V."/>
        </authorList>
    </citation>
    <scope>NUCLEOTIDE SEQUENCE [LARGE SCALE GENOMIC DNA]</scope>
</reference>
<sequence>MDNILDEWVKSGRHAFRTREYAALLGKPAYARLVLHRLKGRGELLQVRNGWWTFPKSIPEAVACEISAPAYLSFHSALYLHGLTTQIPNLIQVAVTRFGKKYSIMGREVKEYKIEKSRFNGFSVRDGLPLASPEKAFADCLNVPRSCPDVVLTEAIGKIDVKKSKPWLSKTGLRRLGRFLND</sequence>
<dbReference type="EMBL" id="CP058998">
    <property type="protein sequence ID" value="QLJ52498.1"/>
    <property type="molecule type" value="Genomic_DNA"/>
</dbReference>
<dbReference type="Proteomes" id="UP000510821">
    <property type="component" value="Chromosome"/>
</dbReference>
<dbReference type="KEGG" id="flt:Sv326_0323"/>
<evidence type="ECO:0008006" key="3">
    <source>
        <dbReference type="Google" id="ProtNLM"/>
    </source>
</evidence>
<protein>
    <recommendedName>
        <fullName evidence="3">AbiEi antitoxin C-terminal domain-containing protein</fullName>
    </recommendedName>
</protein>
<organism evidence="1 2">
    <name type="scientific">Fermentimicrarchaeum limneticum</name>
    <dbReference type="NCBI Taxonomy" id="2795018"/>
    <lineage>
        <taxon>Archaea</taxon>
        <taxon>Candidatus Micrarchaeota</taxon>
        <taxon>Candidatus Fermentimicrarchaeales</taxon>
        <taxon>Candidatus Fermentimicrarchaeaceae</taxon>
        <taxon>Candidatus Fermentimicrarchaeum</taxon>
    </lineage>
</organism>
<proteinExistence type="predicted"/>